<evidence type="ECO:0000313" key="2">
    <source>
        <dbReference type="Proteomes" id="UP000070539"/>
    </source>
</evidence>
<evidence type="ECO:0000313" key="1">
    <source>
        <dbReference type="EMBL" id="KXL52894.1"/>
    </source>
</evidence>
<comment type="caution">
    <text evidence="1">The sequence shown here is derived from an EMBL/GenBank/DDBJ whole genome shotgun (WGS) entry which is preliminary data.</text>
</comment>
<dbReference type="Proteomes" id="UP000070539">
    <property type="component" value="Unassembled WGS sequence"/>
</dbReference>
<dbReference type="RefSeq" id="WP_066088034.1">
    <property type="nucleotide sequence ID" value="NZ_LRVM01000005.1"/>
</dbReference>
<dbReference type="EMBL" id="LRVM01000005">
    <property type="protein sequence ID" value="KXL52894.1"/>
    <property type="molecule type" value="Genomic_DNA"/>
</dbReference>
<gene>
    <name evidence="1" type="ORF">CLNEO_19180</name>
</gene>
<sequence>MLKIKNKLLFLFLIFCIIALLIVYVANSKIFLSEVETVSKNGVTMRIDRLIMTDDRLAVSVVGSRDDGDYIGAYTWGRGSKWDWYGLDESVLNNYGESPSLATKEISWCFISPYKIISDPAYGTFKVNDLAYQNPSNYKWIVSYKGSWELCFPLSQTDTTIDKPINQEVSIDDIKINVNSLRFDVLGATLDVTFNSHISNEFINDFIGGLEIKYMDGSSVLLELSQVSRLDINTVQNTELNYIVTLDLNAPTDQFRIVDVENINDILLNGTSILN</sequence>
<reference evidence="1 2" key="1">
    <citation type="submission" date="2016-01" db="EMBL/GenBank/DDBJ databases">
        <title>Genome sequence of Clostridium neopropionicum X4, DSM-3847.</title>
        <authorList>
            <person name="Poehlein A."/>
            <person name="Beck M.H."/>
            <person name="Bengelsdorf F.R."/>
            <person name="Daniel R."/>
            <person name="Duerre P."/>
        </authorList>
    </citation>
    <scope>NUCLEOTIDE SEQUENCE [LARGE SCALE GENOMIC DNA]</scope>
    <source>
        <strain evidence="1 2">DSM-3847</strain>
    </source>
</reference>
<protein>
    <submittedName>
        <fullName evidence="1">Uncharacterized protein</fullName>
    </submittedName>
</protein>
<organism evidence="1 2">
    <name type="scientific">Anaerotignum neopropionicum</name>
    <dbReference type="NCBI Taxonomy" id="36847"/>
    <lineage>
        <taxon>Bacteria</taxon>
        <taxon>Bacillati</taxon>
        <taxon>Bacillota</taxon>
        <taxon>Clostridia</taxon>
        <taxon>Lachnospirales</taxon>
        <taxon>Anaerotignaceae</taxon>
        <taxon>Anaerotignum</taxon>
    </lineage>
</organism>
<name>A0A136WEH0_9FIRM</name>
<dbReference type="AlphaFoldDB" id="A0A136WEH0"/>
<accession>A0A136WEH0</accession>
<keyword evidence="2" id="KW-1185">Reference proteome</keyword>
<proteinExistence type="predicted"/>